<proteinExistence type="predicted"/>
<keyword evidence="3" id="KW-1185">Reference proteome</keyword>
<dbReference type="EMBL" id="JAWRVG010000016">
    <property type="protein sequence ID" value="KAK4074713.1"/>
    <property type="molecule type" value="Genomic_DNA"/>
</dbReference>
<evidence type="ECO:0000256" key="1">
    <source>
        <dbReference type="SAM" id="MobiDB-lite"/>
    </source>
</evidence>
<dbReference type="RefSeq" id="XP_062756043.1">
    <property type="nucleotide sequence ID" value="XM_062899312.1"/>
</dbReference>
<gene>
    <name evidence="2" type="ORF">Triagg1_4862</name>
</gene>
<feature type="region of interest" description="Disordered" evidence="1">
    <location>
        <begin position="93"/>
        <end position="169"/>
    </location>
</feature>
<accession>A0AAE1IDV3</accession>
<sequence>MMSGSNGAKLLAVVQSRTEKGRAFSASNPVNQARLIGPKTQALWVLPMGRFGRFFTDHSRFSEAASKRIRPPRLREERGSGLRGQSFVVEGGDVRSTGLRGSGDGASWRRRPHMRPSVTVEPGGFGWSKASQQRQTKARVRGMHQPPRGSMAHDDEQDRRGGGVPEMDGDWRLETGDWRLEAVSVVPVWLDARQRQNGKADDTIVCSKLAAQRRSYMMLSLLVLELVLLLLVLRTTLEGHLPHRLSLASHSQATTSYEQHAKHASALISKALSMRTTTGLFRALSLLSGHKSTSSGYGVGLCGSSSAVPSLSLPWRAWVGQLRAQPILVLSLSEHLLSPSWILPPGGVADGIPS</sequence>
<name>A0AAE1IDV3_9HYPO</name>
<evidence type="ECO:0000313" key="2">
    <source>
        <dbReference type="EMBL" id="KAK4074713.1"/>
    </source>
</evidence>
<reference evidence="2" key="1">
    <citation type="submission" date="2023-11" db="EMBL/GenBank/DDBJ databases">
        <title>The genome sequences of three competitors of mushroom-forming fungi.</title>
        <authorList>
            <person name="Beijen E."/>
            <person name="Ohm R.A."/>
        </authorList>
    </citation>
    <scope>NUCLEOTIDE SEQUENCE</scope>
    <source>
        <strain evidence="2">CBS 100526</strain>
    </source>
</reference>
<evidence type="ECO:0000313" key="3">
    <source>
        <dbReference type="Proteomes" id="UP001273209"/>
    </source>
</evidence>
<protein>
    <submittedName>
        <fullName evidence="2">Uncharacterized protein</fullName>
    </submittedName>
</protein>
<dbReference type="GeneID" id="87919217"/>
<dbReference type="Proteomes" id="UP001273209">
    <property type="component" value="Unassembled WGS sequence"/>
</dbReference>
<dbReference type="AlphaFoldDB" id="A0AAE1IDV3"/>
<organism evidence="2 3">
    <name type="scientific">Trichoderma aggressivum f. europaeum</name>
    <dbReference type="NCBI Taxonomy" id="173218"/>
    <lineage>
        <taxon>Eukaryota</taxon>
        <taxon>Fungi</taxon>
        <taxon>Dikarya</taxon>
        <taxon>Ascomycota</taxon>
        <taxon>Pezizomycotina</taxon>
        <taxon>Sordariomycetes</taxon>
        <taxon>Hypocreomycetidae</taxon>
        <taxon>Hypocreales</taxon>
        <taxon>Hypocreaceae</taxon>
        <taxon>Trichoderma</taxon>
    </lineage>
</organism>
<comment type="caution">
    <text evidence="2">The sequence shown here is derived from an EMBL/GenBank/DDBJ whole genome shotgun (WGS) entry which is preliminary data.</text>
</comment>
<feature type="region of interest" description="Disordered" evidence="1">
    <location>
        <begin position="63"/>
        <end position="82"/>
    </location>
</feature>
<feature type="compositionally biased region" description="Basic and acidic residues" evidence="1">
    <location>
        <begin position="151"/>
        <end position="161"/>
    </location>
</feature>